<sequence>MPPTKKDYGRQIQFYGENMMQTAAQCTAKNLPTLGIDLTTKSAEWDNKLSFQLDPVFELPELVKFLCQRPITTRMKEFSHNSPAKVLTFRYNTNNQDQAKFDGTMFVGIFDNKSSVKYHKVIGEKQMFVLRSMAMSQLAKFYECSIYDLIQLLSIDKSVCKQFISDTKSD</sequence>
<accession>A0A0C1VT93</accession>
<protein>
    <submittedName>
        <fullName evidence="1">Uncharacterized protein</fullName>
    </submittedName>
</protein>
<dbReference type="AlphaFoldDB" id="A0A0C1VT93"/>
<dbReference type="EMBL" id="JPRD01000015">
    <property type="protein sequence ID" value="KIF53123.1"/>
    <property type="molecule type" value="Genomic_DNA"/>
</dbReference>
<organism evidence="1 2">
    <name type="scientific">Vibrio owensii CAIM 1854 = LMG 25443</name>
    <dbReference type="NCBI Taxonomy" id="1229493"/>
    <lineage>
        <taxon>Bacteria</taxon>
        <taxon>Pseudomonadati</taxon>
        <taxon>Pseudomonadota</taxon>
        <taxon>Gammaproteobacteria</taxon>
        <taxon>Vibrionales</taxon>
        <taxon>Vibrionaceae</taxon>
        <taxon>Vibrio</taxon>
    </lineage>
</organism>
<comment type="caution">
    <text evidence="1">The sequence shown here is derived from an EMBL/GenBank/DDBJ whole genome shotgun (WGS) entry which is preliminary data.</text>
</comment>
<dbReference type="PATRIC" id="fig|1229493.5.peg.941"/>
<reference evidence="1 2" key="1">
    <citation type="submission" date="2014-07" db="EMBL/GenBank/DDBJ databases">
        <title>Unique and conserved regions in Vibrio harveyi and related species in comparison with the shrimp pathogen Vibrio harveyi CAIM 1792.</title>
        <authorList>
            <person name="Espinoza-Valles I."/>
            <person name="Vora G."/>
            <person name="Leekitcharoenphon P."/>
            <person name="Ussery D."/>
            <person name="Hoj L."/>
            <person name="Gomez-Gil B."/>
        </authorList>
    </citation>
    <scope>NUCLEOTIDE SEQUENCE [LARGE SCALE GENOMIC DNA]</scope>
    <source>
        <strain evidence="2">CAIM 1854 / LMG 25443</strain>
    </source>
</reference>
<gene>
    <name evidence="1" type="ORF">H735_09285</name>
</gene>
<dbReference type="Proteomes" id="UP000031586">
    <property type="component" value="Unassembled WGS sequence"/>
</dbReference>
<evidence type="ECO:0000313" key="2">
    <source>
        <dbReference type="Proteomes" id="UP000031586"/>
    </source>
</evidence>
<name>A0A0C1VT93_9VIBR</name>
<dbReference type="RefSeq" id="WP_020194299.1">
    <property type="nucleotide sequence ID" value="NZ_BAOH01000005.1"/>
</dbReference>
<proteinExistence type="predicted"/>
<evidence type="ECO:0000313" key="1">
    <source>
        <dbReference type="EMBL" id="KIF53123.1"/>
    </source>
</evidence>